<accession>A0A7I9WIB7</accession>
<dbReference type="RefSeq" id="WP_193488615.1">
    <property type="nucleotide sequence ID" value="NZ_BAAAMC010000038.1"/>
</dbReference>
<comment type="caution">
    <text evidence="1">The sequence shown here is derived from an EMBL/GenBank/DDBJ whole genome shotgun (WGS) entry which is preliminary data.</text>
</comment>
<dbReference type="Proteomes" id="UP000465241">
    <property type="component" value="Unassembled WGS sequence"/>
</dbReference>
<gene>
    <name evidence="1" type="ORF">MMUR_15490</name>
</gene>
<evidence type="ECO:0000313" key="1">
    <source>
        <dbReference type="EMBL" id="GFG57413.1"/>
    </source>
</evidence>
<dbReference type="Gene3D" id="3.30.70.100">
    <property type="match status" value="1"/>
</dbReference>
<protein>
    <recommendedName>
        <fullName evidence="3">Antibiotic biosynthesis monooxygenase</fullName>
    </recommendedName>
</protein>
<dbReference type="AlphaFoldDB" id="A0A7I9WIB7"/>
<sequence>MRPPDMTVSAINTFRLRPGVPVADFEQFSAELDRPVCLGFDEVLGFDVYLSDDGVVVEVMTVTSWPDWERVRDNAPELKPVVARFDELVEPGSVSTIFTRHSPLRSSDAH</sequence>
<evidence type="ECO:0000313" key="2">
    <source>
        <dbReference type="Proteomes" id="UP000465241"/>
    </source>
</evidence>
<evidence type="ECO:0008006" key="3">
    <source>
        <dbReference type="Google" id="ProtNLM"/>
    </source>
</evidence>
<name>A0A7I9WIB7_9MYCO</name>
<dbReference type="EMBL" id="BLKT01000003">
    <property type="protein sequence ID" value="GFG57413.1"/>
    <property type="molecule type" value="Genomic_DNA"/>
</dbReference>
<proteinExistence type="predicted"/>
<reference evidence="1 2" key="1">
    <citation type="journal article" date="2019" name="Emerg. Microbes Infect.">
        <title>Comprehensive subspecies identification of 175 nontuberculous mycobacteria species based on 7547 genomic profiles.</title>
        <authorList>
            <person name="Matsumoto Y."/>
            <person name="Kinjo T."/>
            <person name="Motooka D."/>
            <person name="Nabeya D."/>
            <person name="Jung N."/>
            <person name="Uechi K."/>
            <person name="Horii T."/>
            <person name="Iida T."/>
            <person name="Fujita J."/>
            <person name="Nakamura S."/>
        </authorList>
    </citation>
    <scope>NUCLEOTIDE SEQUENCE [LARGE SCALE GENOMIC DNA]</scope>
    <source>
        <strain evidence="1 2">JCM 13392</strain>
    </source>
</reference>
<organism evidence="1 2">
    <name type="scientific">Mycolicibacterium murale</name>
    <dbReference type="NCBI Taxonomy" id="182220"/>
    <lineage>
        <taxon>Bacteria</taxon>
        <taxon>Bacillati</taxon>
        <taxon>Actinomycetota</taxon>
        <taxon>Actinomycetes</taxon>
        <taxon>Mycobacteriales</taxon>
        <taxon>Mycobacteriaceae</taxon>
        <taxon>Mycolicibacterium</taxon>
    </lineage>
</organism>
<keyword evidence="2" id="KW-1185">Reference proteome</keyword>